<accession>A0A9X4JV44</accession>
<dbReference type="AlphaFoldDB" id="A0A9X4JV44"/>
<dbReference type="Gene3D" id="3.20.20.140">
    <property type="entry name" value="Metal-dependent hydrolases"/>
    <property type="match status" value="1"/>
</dbReference>
<sequence>MKLSVPVIDFHIHPAYYEKYCPSAEEFIKKNQHVEDWTNFTKKYKDPADFLRYLDDNVVDYAVILAELSPITTGICTNEYVHEFCLGQDRLIPFACVNPYLINDPGREVERLVKEMGFRGLKLYPTYNYFYPNEPLVYPIYAKAEELGIPVMLHTGSSVFKGARIKYGDPLFFDDVAIDFPDLNLLMTHCGRGLWYNTAYFLSRLHKNLYMEVTGLPPQKLLDYFPELERNADKVIFGSDWPAVASIKSNIDAVRALPLKEETKEKILGGNAARLLKMT</sequence>
<evidence type="ECO:0000256" key="1">
    <source>
        <dbReference type="ARBA" id="ARBA00023239"/>
    </source>
</evidence>
<evidence type="ECO:0000313" key="3">
    <source>
        <dbReference type="EMBL" id="MDF9406853.1"/>
    </source>
</evidence>
<dbReference type="GO" id="GO:0016831">
    <property type="term" value="F:carboxy-lyase activity"/>
    <property type="evidence" value="ECO:0007669"/>
    <property type="project" value="InterPro"/>
</dbReference>
<keyword evidence="4" id="KW-1185">Reference proteome</keyword>
<dbReference type="InterPro" id="IPR006680">
    <property type="entry name" value="Amidohydro-rel"/>
</dbReference>
<dbReference type="Proteomes" id="UP001154312">
    <property type="component" value="Unassembled WGS sequence"/>
</dbReference>
<feature type="domain" description="Amidohydrolase-related" evidence="2">
    <location>
        <begin position="8"/>
        <end position="277"/>
    </location>
</feature>
<dbReference type="InterPro" id="IPR032465">
    <property type="entry name" value="ACMSD"/>
</dbReference>
<comment type="caution">
    <text evidence="3">The sequence shown here is derived from an EMBL/GenBank/DDBJ whole genome shotgun (WGS) entry which is preliminary data.</text>
</comment>
<keyword evidence="1" id="KW-0456">Lyase</keyword>
<evidence type="ECO:0000259" key="2">
    <source>
        <dbReference type="Pfam" id="PF04909"/>
    </source>
</evidence>
<dbReference type="PANTHER" id="PTHR21240:SF19">
    <property type="entry name" value="CATALYTIC_ HYDROLASE"/>
    <property type="match status" value="1"/>
</dbReference>
<dbReference type="RefSeq" id="WP_277441999.1">
    <property type="nucleotide sequence ID" value="NZ_JAKOAV010000001.1"/>
</dbReference>
<proteinExistence type="predicted"/>
<dbReference type="InterPro" id="IPR032466">
    <property type="entry name" value="Metal_Hydrolase"/>
</dbReference>
<dbReference type="EMBL" id="JAKOAV010000001">
    <property type="protein sequence ID" value="MDF9406853.1"/>
    <property type="molecule type" value="Genomic_DNA"/>
</dbReference>
<protein>
    <submittedName>
        <fullName evidence="3">Amidohydrolase family protein</fullName>
    </submittedName>
</protein>
<evidence type="ECO:0000313" key="4">
    <source>
        <dbReference type="Proteomes" id="UP001154312"/>
    </source>
</evidence>
<gene>
    <name evidence="3" type="ORF">L7E55_00515</name>
</gene>
<dbReference type="PANTHER" id="PTHR21240">
    <property type="entry name" value="2-AMINO-3-CARBOXYLMUCONATE-6-SEMIALDEHYDE DECARBOXYLASE"/>
    <property type="match status" value="1"/>
</dbReference>
<name>A0A9X4JV44_9FIRM</name>
<dbReference type="GO" id="GO:0016787">
    <property type="term" value="F:hydrolase activity"/>
    <property type="evidence" value="ECO:0007669"/>
    <property type="project" value="InterPro"/>
</dbReference>
<reference evidence="3" key="1">
    <citation type="submission" date="2022-02" db="EMBL/GenBank/DDBJ databases">
        <authorList>
            <person name="Leng L."/>
        </authorList>
    </citation>
    <scope>NUCLEOTIDE SEQUENCE</scope>
    <source>
        <strain evidence="3">JI</strain>
    </source>
</reference>
<organism evidence="3 4">
    <name type="scientific">Pelotomaculum isophthalicicum JI</name>
    <dbReference type="NCBI Taxonomy" id="947010"/>
    <lineage>
        <taxon>Bacteria</taxon>
        <taxon>Bacillati</taxon>
        <taxon>Bacillota</taxon>
        <taxon>Clostridia</taxon>
        <taxon>Eubacteriales</taxon>
        <taxon>Desulfotomaculaceae</taxon>
        <taxon>Pelotomaculum</taxon>
    </lineage>
</organism>
<dbReference type="Pfam" id="PF04909">
    <property type="entry name" value="Amidohydro_2"/>
    <property type="match status" value="1"/>
</dbReference>
<dbReference type="SUPFAM" id="SSF51556">
    <property type="entry name" value="Metallo-dependent hydrolases"/>
    <property type="match status" value="1"/>
</dbReference>
<dbReference type="CDD" id="cd01292">
    <property type="entry name" value="metallo-dependent_hydrolases"/>
    <property type="match status" value="1"/>
</dbReference>